<protein>
    <recommendedName>
        <fullName evidence="2 7">Carbonic anhydrase</fullName>
        <ecNumber evidence="2 7">4.2.1.1</ecNumber>
    </recommendedName>
    <alternativeName>
        <fullName evidence="7">Carbonate dehydratase</fullName>
    </alternativeName>
</protein>
<feature type="non-terminal residue" evidence="8">
    <location>
        <position position="1"/>
    </location>
</feature>
<evidence type="ECO:0000313" key="8">
    <source>
        <dbReference type="EMBL" id="AAM93979.1"/>
    </source>
</evidence>
<dbReference type="InterPro" id="IPR001765">
    <property type="entry name" value="Carbonic_anhydrase"/>
</dbReference>
<feature type="binding site" evidence="6">
    <location>
        <position position="128"/>
    </location>
    <ligand>
        <name>Zn(2+)</name>
        <dbReference type="ChEBI" id="CHEBI:29105"/>
    </ligand>
</feature>
<dbReference type="EC" id="4.2.1.1" evidence="2 7"/>
<dbReference type="PANTHER" id="PTHR11002:SF79">
    <property type="entry name" value="CARBONIC ANHYDRASE 2"/>
    <property type="match status" value="1"/>
</dbReference>
<comment type="similarity">
    <text evidence="1 7">Belongs to the beta-class carbonic anhydrase family.</text>
</comment>
<evidence type="ECO:0000256" key="6">
    <source>
        <dbReference type="PIRSR" id="PIRSR601765-1"/>
    </source>
</evidence>
<dbReference type="EMBL" id="AY123107">
    <property type="protein sequence ID" value="AAM93979.1"/>
    <property type="molecule type" value="mRNA"/>
</dbReference>
<dbReference type="AlphaFoldDB" id="Q7XZ45"/>
<comment type="function">
    <text evidence="7">Reversible hydration of carbon dioxide.</text>
</comment>
<feature type="binding site" evidence="6">
    <location>
        <position position="131"/>
    </location>
    <ligand>
        <name>Zn(2+)</name>
        <dbReference type="ChEBI" id="CHEBI:29105"/>
    </ligand>
</feature>
<keyword evidence="4 7" id="KW-0456">Lyase</keyword>
<dbReference type="GO" id="GO:0004089">
    <property type="term" value="F:carbonate dehydratase activity"/>
    <property type="evidence" value="ECO:0007669"/>
    <property type="project" value="UniProtKB-UniRule"/>
</dbReference>
<evidence type="ECO:0000256" key="3">
    <source>
        <dbReference type="ARBA" id="ARBA00022833"/>
    </source>
</evidence>
<dbReference type="PROSITE" id="PS00704">
    <property type="entry name" value="PROK_CO2_ANHYDRASE_1"/>
    <property type="match status" value="1"/>
</dbReference>
<reference evidence="8" key="1">
    <citation type="submission" date="2002-06" db="EMBL/GenBank/DDBJ databases">
        <authorList>
            <person name="Liu C.L."/>
            <person name="Lee Y.K."/>
            <person name="Lee H.K."/>
        </authorList>
    </citation>
    <scope>NUCLEOTIDE SEQUENCE</scope>
</reference>
<proteinExistence type="evidence at transcript level"/>
<name>Q7XZ45_GRIJA</name>
<dbReference type="GO" id="GO:0015976">
    <property type="term" value="P:carbon utilization"/>
    <property type="evidence" value="ECO:0007669"/>
    <property type="project" value="InterPro"/>
</dbReference>
<evidence type="ECO:0000256" key="2">
    <source>
        <dbReference type="ARBA" id="ARBA00012925"/>
    </source>
</evidence>
<dbReference type="InterPro" id="IPR036874">
    <property type="entry name" value="Carbonic_anhydrase_sf"/>
</dbReference>
<evidence type="ECO:0000256" key="4">
    <source>
        <dbReference type="ARBA" id="ARBA00023239"/>
    </source>
</evidence>
<dbReference type="SUPFAM" id="SSF53056">
    <property type="entry name" value="beta-carbonic anhydrase, cab"/>
    <property type="match status" value="1"/>
</dbReference>
<evidence type="ECO:0000256" key="5">
    <source>
        <dbReference type="ARBA" id="ARBA00048348"/>
    </source>
</evidence>
<feature type="binding site" evidence="6">
    <location>
        <position position="76"/>
    </location>
    <ligand>
        <name>Zn(2+)</name>
        <dbReference type="ChEBI" id="CHEBI:29105"/>
    </ligand>
</feature>
<evidence type="ECO:0000256" key="7">
    <source>
        <dbReference type="RuleBase" id="RU003956"/>
    </source>
</evidence>
<dbReference type="SMART" id="SM00947">
    <property type="entry name" value="Pro_CA"/>
    <property type="match status" value="1"/>
</dbReference>
<dbReference type="InterPro" id="IPR015892">
    <property type="entry name" value="Carbonic_anhydrase_CS"/>
</dbReference>
<dbReference type="GO" id="GO:0008270">
    <property type="term" value="F:zinc ion binding"/>
    <property type="evidence" value="ECO:0007669"/>
    <property type="project" value="UniProtKB-UniRule"/>
</dbReference>
<keyword evidence="6" id="KW-0479">Metal-binding</keyword>
<dbReference type="Gene3D" id="3.40.1050.10">
    <property type="entry name" value="Carbonic anhydrase"/>
    <property type="match status" value="1"/>
</dbReference>
<accession>Q7XZ45</accession>
<comment type="cofactor">
    <cofactor evidence="6">
        <name>Zn(2+)</name>
        <dbReference type="ChEBI" id="CHEBI:29105"/>
    </cofactor>
    <text evidence="6">Binds 1 zinc ion per subunit.</text>
</comment>
<keyword evidence="3 6" id="KW-0862">Zinc</keyword>
<dbReference type="Pfam" id="PF00484">
    <property type="entry name" value="Pro_CA"/>
    <property type="match status" value="1"/>
</dbReference>
<dbReference type="PROSITE" id="PS00705">
    <property type="entry name" value="PROK_CO2_ANHYDRASE_2"/>
    <property type="match status" value="1"/>
</dbReference>
<evidence type="ECO:0000256" key="1">
    <source>
        <dbReference type="ARBA" id="ARBA00006217"/>
    </source>
</evidence>
<organism evidence="8">
    <name type="scientific">Griffithsia japonica</name>
    <name type="common">Red alga</name>
    <dbReference type="NCBI Taxonomy" id="83288"/>
    <lineage>
        <taxon>Eukaryota</taxon>
        <taxon>Rhodophyta</taxon>
        <taxon>Florideophyceae</taxon>
        <taxon>Rhodymeniophycidae</taxon>
        <taxon>Ceramiales</taxon>
        <taxon>Ceramiaceae</taxon>
        <taxon>Griffithsia</taxon>
    </lineage>
</organism>
<dbReference type="PANTHER" id="PTHR11002">
    <property type="entry name" value="CARBONIC ANHYDRASE"/>
    <property type="match status" value="1"/>
</dbReference>
<sequence length="191" mass="19332">GTRPVSPHSRTSLKHFFPTMPSTQAASTLSSLLSANKAFASGASSLPDPVGASDAAARSRLAGGQSPVAVVVTCADSRVSPEIMFTSGVGTLFVVRNAGNVASDTAAMASVEYAVGALGTPLVIVLGHTKCGAVTAAVQAAEKGAEARDPEQVCAAGLSWARWPTWSARTPPAGDVELCIRTNVRASVARA</sequence>
<feature type="binding site" evidence="6">
    <location>
        <position position="74"/>
    </location>
    <ligand>
        <name>Zn(2+)</name>
        <dbReference type="ChEBI" id="CHEBI:29105"/>
    </ligand>
</feature>
<comment type="catalytic activity">
    <reaction evidence="5 7">
        <text>hydrogencarbonate + H(+) = CO2 + H2O</text>
        <dbReference type="Rhea" id="RHEA:10748"/>
        <dbReference type="ChEBI" id="CHEBI:15377"/>
        <dbReference type="ChEBI" id="CHEBI:15378"/>
        <dbReference type="ChEBI" id="CHEBI:16526"/>
        <dbReference type="ChEBI" id="CHEBI:17544"/>
        <dbReference type="EC" id="4.2.1.1"/>
    </reaction>
</comment>